<organism evidence="1">
    <name type="scientific">Phytophthora nicotianae</name>
    <name type="common">Potato buckeye rot agent</name>
    <name type="synonym">Phytophthora parasitica</name>
    <dbReference type="NCBI Taxonomy" id="4792"/>
    <lineage>
        <taxon>Eukaryota</taxon>
        <taxon>Sar</taxon>
        <taxon>Stramenopiles</taxon>
        <taxon>Oomycota</taxon>
        <taxon>Peronosporomycetes</taxon>
        <taxon>Peronosporales</taxon>
        <taxon>Peronosporaceae</taxon>
        <taxon>Phytophthora</taxon>
    </lineage>
</organism>
<proteinExistence type="predicted"/>
<dbReference type="VEuPathDB" id="FungiDB:PPTG_11196"/>
<accession>W2GV11</accession>
<evidence type="ECO:0000313" key="1">
    <source>
        <dbReference type="EMBL" id="ETK86714.1"/>
    </source>
</evidence>
<gene>
    <name evidence="1" type="ORF">L915_08697</name>
</gene>
<name>W2GV11_PHYNI</name>
<protein>
    <submittedName>
        <fullName evidence="1">Uncharacterized protein</fullName>
    </submittedName>
</protein>
<dbReference type="EMBL" id="KI686280">
    <property type="protein sequence ID" value="ETK86714.1"/>
    <property type="molecule type" value="Genomic_DNA"/>
</dbReference>
<sequence>MEVDAVMETRTFEASVFNLYQEGLAPDQVLQLCFLRRRASRRLRLERTRIEDEFVLPQPELNISNLLPLANIPLEQLIAKNPPAVQTCDSAEAAALTAITIEDVRESSRWHFLQPRQAAVEDVRRWSALSESDWLQIHRSMQRSKKQQQDQDDEMTGRNTIANWPDIADICWMLEQCLSDAFVGFVWDHLLLSLLQQSMSANTSMHQLLFSLLVTHHSLGSLSPKDFRAKVRARNLRQVDDAFGAQAELTLIAIYRRQRDAAK</sequence>
<reference evidence="1" key="1">
    <citation type="submission" date="2013-11" db="EMBL/GenBank/DDBJ databases">
        <title>The Genome Sequence of Phytophthora parasitica CJ02B3.</title>
        <authorList>
            <consortium name="The Broad Institute Genomics Platform"/>
            <person name="Russ C."/>
            <person name="Tyler B."/>
            <person name="Panabieres F."/>
            <person name="Shan W."/>
            <person name="Tripathy S."/>
            <person name="Grunwald N."/>
            <person name="Machado M."/>
            <person name="Johnson C.S."/>
            <person name="Arredondo F."/>
            <person name="Hong C."/>
            <person name="Coffey M."/>
            <person name="Young S.K."/>
            <person name="Zeng Q."/>
            <person name="Gargeya S."/>
            <person name="Fitzgerald M."/>
            <person name="Abouelleil A."/>
            <person name="Alvarado L."/>
            <person name="Chapman S.B."/>
            <person name="Gainer-Dewar J."/>
            <person name="Goldberg J."/>
            <person name="Griggs A."/>
            <person name="Gujja S."/>
            <person name="Hansen M."/>
            <person name="Howarth C."/>
            <person name="Imamovic A."/>
            <person name="Ireland A."/>
            <person name="Larimer J."/>
            <person name="McCowan C."/>
            <person name="Murphy C."/>
            <person name="Pearson M."/>
            <person name="Poon T.W."/>
            <person name="Priest M."/>
            <person name="Roberts A."/>
            <person name="Saif S."/>
            <person name="Shea T."/>
            <person name="Sykes S."/>
            <person name="Wortman J."/>
            <person name="Nusbaum C."/>
            <person name="Birren B."/>
        </authorList>
    </citation>
    <scope>NUCLEOTIDE SEQUENCE [LARGE SCALE GENOMIC DNA]</scope>
    <source>
        <strain evidence="1">CJ02B3</strain>
    </source>
</reference>
<dbReference type="AlphaFoldDB" id="W2GV11"/>
<dbReference type="Proteomes" id="UP000053236">
    <property type="component" value="Unassembled WGS sequence"/>
</dbReference>